<proteinExistence type="predicted"/>
<evidence type="ECO:0000313" key="2">
    <source>
        <dbReference type="EMBL" id="VDM43555.1"/>
    </source>
</evidence>
<organism evidence="3 4">
    <name type="scientific">Toxocara canis</name>
    <name type="common">Canine roundworm</name>
    <dbReference type="NCBI Taxonomy" id="6265"/>
    <lineage>
        <taxon>Eukaryota</taxon>
        <taxon>Metazoa</taxon>
        <taxon>Ecdysozoa</taxon>
        <taxon>Nematoda</taxon>
        <taxon>Chromadorea</taxon>
        <taxon>Rhabditida</taxon>
        <taxon>Spirurina</taxon>
        <taxon>Ascaridomorpha</taxon>
        <taxon>Ascaridoidea</taxon>
        <taxon>Toxocaridae</taxon>
        <taxon>Toxocara</taxon>
    </lineage>
</organism>
<gene>
    <name evidence="2" type="ORF">TCNE_LOCUS12234</name>
</gene>
<evidence type="ECO:0000313" key="4">
    <source>
        <dbReference type="WBParaSite" id="TCNE_0001223401-mRNA-1"/>
    </source>
</evidence>
<dbReference type="Pfam" id="PF00078">
    <property type="entry name" value="RVT_1"/>
    <property type="match status" value="1"/>
</dbReference>
<protein>
    <submittedName>
        <fullName evidence="4">Reverse transcriptase domain-containing protein</fullName>
    </submittedName>
</protein>
<evidence type="ECO:0000313" key="3">
    <source>
        <dbReference type="Proteomes" id="UP000050794"/>
    </source>
</evidence>
<name>A0A183UUR4_TOXCA</name>
<accession>A0A183UUR4</accession>
<keyword evidence="3" id="KW-1185">Reference proteome</keyword>
<dbReference type="EMBL" id="UYWY01021172">
    <property type="protein sequence ID" value="VDM43555.1"/>
    <property type="molecule type" value="Genomic_DNA"/>
</dbReference>
<feature type="domain" description="Reverse transcriptase" evidence="1">
    <location>
        <begin position="13"/>
        <end position="60"/>
    </location>
</feature>
<dbReference type="AlphaFoldDB" id="A0A183UUR4"/>
<dbReference type="WBParaSite" id="TCNE_0001223401-mRNA-1">
    <property type="protein sequence ID" value="TCNE_0001223401-mRNA-1"/>
    <property type="gene ID" value="TCNE_0001223401"/>
</dbReference>
<dbReference type="Proteomes" id="UP000050794">
    <property type="component" value="Unassembled WGS sequence"/>
</dbReference>
<dbReference type="InterPro" id="IPR000477">
    <property type="entry name" value="RT_dom"/>
</dbReference>
<sequence>METADGFSVNSEELQMLLFADDGAFIADDPEKLQNFLNDLDNKAKKIGLSIYDGKTKWMKNAFCPQLSMKLSSENIELAEQHSHLDRVCK</sequence>
<reference evidence="2 3" key="2">
    <citation type="submission" date="2018-11" db="EMBL/GenBank/DDBJ databases">
        <authorList>
            <consortium name="Pathogen Informatics"/>
        </authorList>
    </citation>
    <scope>NUCLEOTIDE SEQUENCE [LARGE SCALE GENOMIC DNA]</scope>
</reference>
<evidence type="ECO:0000259" key="1">
    <source>
        <dbReference type="Pfam" id="PF00078"/>
    </source>
</evidence>
<reference evidence="4" key="1">
    <citation type="submission" date="2016-06" db="UniProtKB">
        <authorList>
            <consortium name="WormBaseParasite"/>
        </authorList>
    </citation>
    <scope>IDENTIFICATION</scope>
</reference>